<evidence type="ECO:0000259" key="13">
    <source>
        <dbReference type="PROSITE" id="PS50862"/>
    </source>
</evidence>
<sequence>MADSTLPHRPKPEESSEAAPATENAAPAAEGGAAEGGAAAPSKSALKKAAKEKAKAEKAAARAAQEQAQKAASAAADTAVGLYGKLPENEDLEPAIDFSKLGDEHYEKEVTVVARVDNTRSQSAKLGFLMLRQKGKKLQTVIAAPAEGPVSRQMVKWTTGLNVNSIVQVTGVAKKPAVPIASATLTELELQIKKIYMIAEAAQVLPMQVKDAERPPPLTDGIEGEPELDAEGAPIVTLKTRLDNRVLDLQTETSQAITWISSGVAQLFTEFMLKSGARWIFSSKLSGSSTEGGSEVFEVKYFNKKGYLAQSPQLMKQMAIAGDMESVFEVGPVFRAENSNTHRHLTEFTGLDFEKTFRHHYHEVLDFAEELLVFILTELKARYKDEIAVIQKSYPKAGDFKLPKHGKALRLNYMDGVKLLKDAGVDTSEQEAFENDFTTAMEKKLGQIIREKYDTDFYVLDRFPMAVRPFYTKADPEDPTFSHSYDFFMRGEEIMSGAQRINDVKELEESMIKKGVDPKTEGFEDYLNAFRQGCPPHAGGGLGLNRIVMFFLGLPNVRLATLFPRDPQRLRP</sequence>
<evidence type="ECO:0000256" key="1">
    <source>
        <dbReference type="ARBA" id="ARBA00004496"/>
    </source>
</evidence>
<evidence type="ECO:0000256" key="11">
    <source>
        <dbReference type="ARBA" id="ARBA00070516"/>
    </source>
</evidence>
<dbReference type="CDD" id="cd00776">
    <property type="entry name" value="AsxRS_core"/>
    <property type="match status" value="1"/>
</dbReference>
<dbReference type="SUPFAM" id="SSF50249">
    <property type="entry name" value="Nucleic acid-binding proteins"/>
    <property type="match status" value="1"/>
</dbReference>
<name>A0A6V8HHM6_TALPI</name>
<gene>
    <name evidence="14" type="ORF">TCE0_042f14368</name>
</gene>
<evidence type="ECO:0000256" key="7">
    <source>
        <dbReference type="ARBA" id="ARBA00022840"/>
    </source>
</evidence>
<protein>
    <recommendedName>
        <fullName evidence="11">Probable aspartate--tRNA ligase, cytoplasmic</fullName>
        <ecNumber evidence="3">6.1.1.12</ecNumber>
    </recommendedName>
</protein>
<dbReference type="PROSITE" id="PS50862">
    <property type="entry name" value="AA_TRNA_LIGASE_II"/>
    <property type="match status" value="1"/>
</dbReference>
<dbReference type="InterPro" id="IPR002312">
    <property type="entry name" value="Asp/Asn-tRNA-synth_IIb"/>
</dbReference>
<comment type="caution">
    <text evidence="14">The sequence shown here is derived from an EMBL/GenBank/DDBJ whole genome shotgun (WGS) entry which is preliminary data.</text>
</comment>
<dbReference type="GO" id="GO:0004815">
    <property type="term" value="F:aspartate-tRNA ligase activity"/>
    <property type="evidence" value="ECO:0007669"/>
    <property type="project" value="UniProtKB-EC"/>
</dbReference>
<dbReference type="EC" id="6.1.1.12" evidence="3"/>
<keyword evidence="6" id="KW-0547">Nucleotide-binding</keyword>
<keyword evidence="15" id="KW-1185">Reference proteome</keyword>
<dbReference type="InterPro" id="IPR006195">
    <property type="entry name" value="aa-tRNA-synth_II"/>
</dbReference>
<dbReference type="HAMAP" id="MF_02075">
    <property type="entry name" value="Asp_tRNA_synth_type2"/>
    <property type="match status" value="1"/>
</dbReference>
<evidence type="ECO:0000256" key="8">
    <source>
        <dbReference type="ARBA" id="ARBA00022917"/>
    </source>
</evidence>
<proteinExistence type="inferred from homology"/>
<dbReference type="InterPro" id="IPR004364">
    <property type="entry name" value="Aa-tRNA-synt_II"/>
</dbReference>
<evidence type="ECO:0000256" key="9">
    <source>
        <dbReference type="ARBA" id="ARBA00023146"/>
    </source>
</evidence>
<evidence type="ECO:0000256" key="6">
    <source>
        <dbReference type="ARBA" id="ARBA00022741"/>
    </source>
</evidence>
<dbReference type="GO" id="GO:0005829">
    <property type="term" value="C:cytosol"/>
    <property type="evidence" value="ECO:0007669"/>
    <property type="project" value="TreeGrafter"/>
</dbReference>
<keyword evidence="5" id="KW-0436">Ligase</keyword>
<dbReference type="GO" id="GO:0003723">
    <property type="term" value="F:RNA binding"/>
    <property type="evidence" value="ECO:0007669"/>
    <property type="project" value="TreeGrafter"/>
</dbReference>
<evidence type="ECO:0000313" key="15">
    <source>
        <dbReference type="Proteomes" id="UP000053095"/>
    </source>
</evidence>
<evidence type="ECO:0000256" key="5">
    <source>
        <dbReference type="ARBA" id="ARBA00022598"/>
    </source>
</evidence>
<comment type="subcellular location">
    <subcellularLocation>
        <location evidence="1">Cytoplasm</location>
    </subcellularLocation>
</comment>
<keyword evidence="8" id="KW-0648">Protein biosynthesis</keyword>
<keyword evidence="4" id="KW-0963">Cytoplasm</keyword>
<dbReference type="Proteomes" id="UP000053095">
    <property type="component" value="Unassembled WGS sequence"/>
</dbReference>
<dbReference type="SUPFAM" id="SSF55681">
    <property type="entry name" value="Class II aaRS and biotin synthetases"/>
    <property type="match status" value="1"/>
</dbReference>
<dbReference type="Gene3D" id="3.30.930.10">
    <property type="entry name" value="Bira Bifunctional Protein, Domain 2"/>
    <property type="match status" value="1"/>
</dbReference>
<evidence type="ECO:0000313" key="14">
    <source>
        <dbReference type="EMBL" id="GAM41326.1"/>
    </source>
</evidence>
<dbReference type="InterPro" id="IPR045864">
    <property type="entry name" value="aa-tRNA-synth_II/BPL/LPL"/>
</dbReference>
<dbReference type="InterPro" id="IPR004523">
    <property type="entry name" value="Asp-tRNA_synthase_2"/>
</dbReference>
<dbReference type="GO" id="GO:0006422">
    <property type="term" value="P:aspartyl-tRNA aminoacylation"/>
    <property type="evidence" value="ECO:0007669"/>
    <property type="project" value="InterPro"/>
</dbReference>
<dbReference type="EMBL" id="DF933838">
    <property type="protein sequence ID" value="GAM41326.1"/>
    <property type="molecule type" value="Genomic_DNA"/>
</dbReference>
<dbReference type="CDD" id="cd04320">
    <property type="entry name" value="AspRS_cyto_N"/>
    <property type="match status" value="1"/>
</dbReference>
<reference evidence="15" key="1">
    <citation type="journal article" date="2015" name="Genome Announc.">
        <title>Draft genome sequence of Talaromyces cellulolyticus strain Y-94, a source of lignocellulosic biomass-degrading enzymes.</title>
        <authorList>
            <person name="Fujii T."/>
            <person name="Koike H."/>
            <person name="Sawayama S."/>
            <person name="Yano S."/>
            <person name="Inoue H."/>
        </authorList>
    </citation>
    <scope>NUCLEOTIDE SEQUENCE [LARGE SCALE GENOMIC DNA]</scope>
    <source>
        <strain evidence="15">Y-94</strain>
    </source>
</reference>
<dbReference type="GO" id="GO:0017101">
    <property type="term" value="C:aminoacyl-tRNA synthetase multienzyme complex"/>
    <property type="evidence" value="ECO:0007669"/>
    <property type="project" value="TreeGrafter"/>
</dbReference>
<dbReference type="PANTHER" id="PTHR43450:SF1">
    <property type="entry name" value="ASPARTATE--TRNA LIGASE, CYTOPLASMIC"/>
    <property type="match status" value="1"/>
</dbReference>
<dbReference type="FunFam" id="3.30.930.10:FF:000038">
    <property type="entry name" value="Aspartate--tRNA ligase"/>
    <property type="match status" value="1"/>
</dbReference>
<dbReference type="PANTHER" id="PTHR43450">
    <property type="entry name" value="ASPARTYL-TRNA SYNTHETASE"/>
    <property type="match status" value="1"/>
</dbReference>
<evidence type="ECO:0000256" key="3">
    <source>
        <dbReference type="ARBA" id="ARBA00012841"/>
    </source>
</evidence>
<comment type="catalytic activity">
    <reaction evidence="10">
        <text>tRNA(Asp) + L-aspartate + ATP = L-aspartyl-tRNA(Asp) + AMP + diphosphate</text>
        <dbReference type="Rhea" id="RHEA:19649"/>
        <dbReference type="Rhea" id="RHEA-COMP:9660"/>
        <dbReference type="Rhea" id="RHEA-COMP:9678"/>
        <dbReference type="ChEBI" id="CHEBI:29991"/>
        <dbReference type="ChEBI" id="CHEBI:30616"/>
        <dbReference type="ChEBI" id="CHEBI:33019"/>
        <dbReference type="ChEBI" id="CHEBI:78442"/>
        <dbReference type="ChEBI" id="CHEBI:78516"/>
        <dbReference type="ChEBI" id="CHEBI:456215"/>
        <dbReference type="EC" id="6.1.1.12"/>
    </reaction>
</comment>
<feature type="domain" description="Aminoacyl-transfer RNA synthetases class-II family profile" evidence="13">
    <location>
        <begin position="327"/>
        <end position="572"/>
    </location>
</feature>
<dbReference type="PRINTS" id="PR01042">
    <property type="entry name" value="TRNASYNTHASP"/>
</dbReference>
<comment type="similarity">
    <text evidence="2">Belongs to the class-II aminoacyl-tRNA synthetase family. Type 2 subfamily.</text>
</comment>
<organism evidence="14 15">
    <name type="scientific">Talaromyces pinophilus</name>
    <name type="common">Penicillium pinophilum</name>
    <dbReference type="NCBI Taxonomy" id="128442"/>
    <lineage>
        <taxon>Eukaryota</taxon>
        <taxon>Fungi</taxon>
        <taxon>Dikarya</taxon>
        <taxon>Ascomycota</taxon>
        <taxon>Pezizomycotina</taxon>
        <taxon>Eurotiomycetes</taxon>
        <taxon>Eurotiomycetidae</taxon>
        <taxon>Eurotiales</taxon>
        <taxon>Trichocomaceae</taxon>
        <taxon>Talaromyces</taxon>
        <taxon>Talaromyces sect. Talaromyces</taxon>
    </lineage>
</organism>
<dbReference type="InterPro" id="IPR012340">
    <property type="entry name" value="NA-bd_OB-fold"/>
</dbReference>
<dbReference type="GO" id="GO:0005524">
    <property type="term" value="F:ATP binding"/>
    <property type="evidence" value="ECO:0007669"/>
    <property type="project" value="UniProtKB-KW"/>
</dbReference>
<dbReference type="Gene3D" id="2.40.50.140">
    <property type="entry name" value="Nucleic acid-binding proteins"/>
    <property type="match status" value="1"/>
</dbReference>
<feature type="region of interest" description="Disordered" evidence="12">
    <location>
        <begin position="1"/>
        <end position="62"/>
    </location>
</feature>
<keyword evidence="9" id="KW-0030">Aminoacyl-tRNA synthetase</keyword>
<evidence type="ECO:0000256" key="10">
    <source>
        <dbReference type="ARBA" id="ARBA00047904"/>
    </source>
</evidence>
<feature type="compositionally biased region" description="Basic and acidic residues" evidence="12">
    <location>
        <begin position="49"/>
        <end position="60"/>
    </location>
</feature>
<accession>A0A6V8HHM6</accession>
<dbReference type="Pfam" id="PF00152">
    <property type="entry name" value="tRNA-synt_2"/>
    <property type="match status" value="1"/>
</dbReference>
<evidence type="ECO:0000256" key="4">
    <source>
        <dbReference type="ARBA" id="ARBA00022490"/>
    </source>
</evidence>
<evidence type="ECO:0000256" key="2">
    <source>
        <dbReference type="ARBA" id="ARBA00005312"/>
    </source>
</evidence>
<dbReference type="NCBIfam" id="TIGR00458">
    <property type="entry name" value="aspS_nondisc"/>
    <property type="match status" value="1"/>
</dbReference>
<keyword evidence="7" id="KW-0067">ATP-binding</keyword>
<feature type="compositionally biased region" description="Low complexity" evidence="12">
    <location>
        <begin position="17"/>
        <end position="44"/>
    </location>
</feature>
<evidence type="ECO:0000256" key="12">
    <source>
        <dbReference type="SAM" id="MobiDB-lite"/>
    </source>
</evidence>
<dbReference type="AlphaFoldDB" id="A0A6V8HHM6"/>